<proteinExistence type="predicted"/>
<evidence type="ECO:0000313" key="2">
    <source>
        <dbReference type="Proteomes" id="UP000317180"/>
    </source>
</evidence>
<keyword evidence="2" id="KW-1185">Reference proteome</keyword>
<dbReference type="EMBL" id="BJOD01000012">
    <property type="protein sequence ID" value="GED25323.1"/>
    <property type="molecule type" value="Genomic_DNA"/>
</dbReference>
<dbReference type="Proteomes" id="UP000317180">
    <property type="component" value="Unassembled WGS sequence"/>
</dbReference>
<evidence type="ECO:0000313" key="1">
    <source>
        <dbReference type="EMBL" id="GED25323.1"/>
    </source>
</evidence>
<organism evidence="1 2">
    <name type="scientific">Brevibacillus agri</name>
    <dbReference type="NCBI Taxonomy" id="51101"/>
    <lineage>
        <taxon>Bacteria</taxon>
        <taxon>Bacillati</taxon>
        <taxon>Bacillota</taxon>
        <taxon>Bacilli</taxon>
        <taxon>Bacillales</taxon>
        <taxon>Paenibacillaceae</taxon>
        <taxon>Brevibacillus</taxon>
    </lineage>
</organism>
<gene>
    <name evidence="1" type="ORF">BAG01nite_14250</name>
</gene>
<sequence length="75" mass="8789">MRVGEGMWTKWVTIHESYGLPRVASECRRYLEIKGIRVRLLSRETKKGGYVYTLQVPSSQAAEARQWLREFKSTL</sequence>
<name>A0ABQ0SN84_9BACL</name>
<reference evidence="1 2" key="1">
    <citation type="submission" date="2019-06" db="EMBL/GenBank/DDBJ databases">
        <title>Whole genome shotgun sequence of Brevibacillus agri NBRC 15538.</title>
        <authorList>
            <person name="Hosoyama A."/>
            <person name="Uohara A."/>
            <person name="Ohji S."/>
            <person name="Ichikawa N."/>
        </authorList>
    </citation>
    <scope>NUCLEOTIDE SEQUENCE [LARGE SCALE GENOMIC DNA]</scope>
    <source>
        <strain evidence="1 2">NBRC 15538</strain>
    </source>
</reference>
<evidence type="ECO:0008006" key="3">
    <source>
        <dbReference type="Google" id="ProtNLM"/>
    </source>
</evidence>
<comment type="caution">
    <text evidence="1">The sequence shown here is derived from an EMBL/GenBank/DDBJ whole genome shotgun (WGS) entry which is preliminary data.</text>
</comment>
<accession>A0ABQ0SN84</accession>
<protein>
    <recommendedName>
        <fullName evidence="3">SPOR domain-containing protein</fullName>
    </recommendedName>
</protein>